<comment type="caution">
    <text evidence="2">The sequence shown here is derived from an EMBL/GenBank/DDBJ whole genome shotgun (WGS) entry which is preliminary data.</text>
</comment>
<dbReference type="Gene3D" id="1.10.1520.10">
    <property type="entry name" value="Ribonuclease III domain"/>
    <property type="match status" value="1"/>
</dbReference>
<dbReference type="PROSITE" id="PS50142">
    <property type="entry name" value="RNASE_3_2"/>
    <property type="match status" value="1"/>
</dbReference>
<evidence type="ECO:0000313" key="2">
    <source>
        <dbReference type="EMBL" id="KAJ7772640.1"/>
    </source>
</evidence>
<evidence type="ECO:0000313" key="3">
    <source>
        <dbReference type="Proteomes" id="UP001215280"/>
    </source>
</evidence>
<reference evidence="2" key="1">
    <citation type="submission" date="2023-03" db="EMBL/GenBank/DDBJ databases">
        <title>Massive genome expansion in bonnet fungi (Mycena s.s.) driven by repeated elements and novel gene families across ecological guilds.</title>
        <authorList>
            <consortium name="Lawrence Berkeley National Laboratory"/>
            <person name="Harder C.B."/>
            <person name="Miyauchi S."/>
            <person name="Viragh M."/>
            <person name="Kuo A."/>
            <person name="Thoen E."/>
            <person name="Andreopoulos B."/>
            <person name="Lu D."/>
            <person name="Skrede I."/>
            <person name="Drula E."/>
            <person name="Henrissat B."/>
            <person name="Morin E."/>
            <person name="Kohler A."/>
            <person name="Barry K."/>
            <person name="LaButti K."/>
            <person name="Morin E."/>
            <person name="Salamov A."/>
            <person name="Lipzen A."/>
            <person name="Mereny Z."/>
            <person name="Hegedus B."/>
            <person name="Baldrian P."/>
            <person name="Stursova M."/>
            <person name="Weitz H."/>
            <person name="Taylor A."/>
            <person name="Grigoriev I.V."/>
            <person name="Nagy L.G."/>
            <person name="Martin F."/>
            <person name="Kauserud H."/>
        </authorList>
    </citation>
    <scope>NUCLEOTIDE SEQUENCE</scope>
    <source>
        <strain evidence="2">CBHHK188m</strain>
    </source>
</reference>
<evidence type="ECO:0000259" key="1">
    <source>
        <dbReference type="PROSITE" id="PS50142"/>
    </source>
</evidence>
<sequence>MHIYYPTHPLRPIIPDRYRVPLASPPDTSLLQQVDDLWPPMTVKHASFPPEYPPALPVLDDSNEKSQHLYVELMCSAFATGENAALEWLGDAVIGATVAARMYQHNMPISDIFNALINRRIGASLWPTALVERMSDVFESVAGVAESHFGLELTLAWLQRLFDPSPNCVRRDIQQGYARSRDWCGRNTRLACGGFGAKRPHLCESSLCRLKIWHLSALVCGLHRKREAQTLLAITGPGWHDLDASRVSFPVGYPPSPPPLKDADTRALTGALTDILCNVHFGAHVGVSNEGYQHIVRRFCYLAVTKLALDQLPTATPAELDDVRSVCVQPGFLSRLGLVFNLDRHLRVLRRAGDDSSVITAQESAYAFCALMGVIYLRVGWTKLFAWLNRLFSPWIVAAGKGPFPVMRHFHAKQHAQDLKEQAVPTLSAGRLRAARSKPTRRRVQGTVAFIASPT</sequence>
<dbReference type="GO" id="GO:0006396">
    <property type="term" value="P:RNA processing"/>
    <property type="evidence" value="ECO:0007669"/>
    <property type="project" value="InterPro"/>
</dbReference>
<keyword evidence="3" id="KW-1185">Reference proteome</keyword>
<organism evidence="2 3">
    <name type="scientific">Mycena maculata</name>
    <dbReference type="NCBI Taxonomy" id="230809"/>
    <lineage>
        <taxon>Eukaryota</taxon>
        <taxon>Fungi</taxon>
        <taxon>Dikarya</taxon>
        <taxon>Basidiomycota</taxon>
        <taxon>Agaricomycotina</taxon>
        <taxon>Agaricomycetes</taxon>
        <taxon>Agaricomycetidae</taxon>
        <taxon>Agaricales</taxon>
        <taxon>Marasmiineae</taxon>
        <taxon>Mycenaceae</taxon>
        <taxon>Mycena</taxon>
    </lineage>
</organism>
<dbReference type="InterPro" id="IPR000999">
    <property type="entry name" value="RNase_III_dom"/>
</dbReference>
<gene>
    <name evidence="2" type="ORF">DFH07DRAFT_953103</name>
</gene>
<dbReference type="InterPro" id="IPR036389">
    <property type="entry name" value="RNase_III_sf"/>
</dbReference>
<dbReference type="SUPFAM" id="SSF69065">
    <property type="entry name" value="RNase III domain-like"/>
    <property type="match status" value="2"/>
</dbReference>
<name>A0AAD7JVJ0_9AGAR</name>
<feature type="domain" description="RNase III" evidence="1">
    <location>
        <begin position="302"/>
        <end position="380"/>
    </location>
</feature>
<dbReference type="AlphaFoldDB" id="A0AAD7JVJ0"/>
<protein>
    <recommendedName>
        <fullName evidence="1">RNase III domain-containing protein</fullName>
    </recommendedName>
</protein>
<accession>A0AAD7JVJ0</accession>
<dbReference type="EMBL" id="JARJLG010000019">
    <property type="protein sequence ID" value="KAJ7772640.1"/>
    <property type="molecule type" value="Genomic_DNA"/>
</dbReference>
<dbReference type="Proteomes" id="UP001215280">
    <property type="component" value="Unassembled WGS sequence"/>
</dbReference>
<dbReference type="GO" id="GO:0004525">
    <property type="term" value="F:ribonuclease III activity"/>
    <property type="evidence" value="ECO:0007669"/>
    <property type="project" value="InterPro"/>
</dbReference>
<proteinExistence type="predicted"/>